<evidence type="ECO:0000313" key="3">
    <source>
        <dbReference type="Proteomes" id="UP001469553"/>
    </source>
</evidence>
<protein>
    <submittedName>
        <fullName evidence="2">Uncharacterized protein</fullName>
    </submittedName>
</protein>
<accession>A0ABV1AAS5</accession>
<feature type="compositionally biased region" description="Polar residues" evidence="1">
    <location>
        <begin position="38"/>
        <end position="53"/>
    </location>
</feature>
<evidence type="ECO:0000313" key="2">
    <source>
        <dbReference type="EMBL" id="MEQ2315672.1"/>
    </source>
</evidence>
<dbReference type="EMBL" id="JAHRIP010087038">
    <property type="protein sequence ID" value="MEQ2315672.1"/>
    <property type="molecule type" value="Genomic_DNA"/>
</dbReference>
<gene>
    <name evidence="2" type="ORF">AMECASPLE_024842</name>
</gene>
<dbReference type="Proteomes" id="UP001469553">
    <property type="component" value="Unassembled WGS sequence"/>
</dbReference>
<keyword evidence="3" id="KW-1185">Reference proteome</keyword>
<evidence type="ECO:0000256" key="1">
    <source>
        <dbReference type="SAM" id="MobiDB-lite"/>
    </source>
</evidence>
<reference evidence="2 3" key="1">
    <citation type="submission" date="2021-06" db="EMBL/GenBank/DDBJ databases">
        <authorList>
            <person name="Palmer J.M."/>
        </authorList>
    </citation>
    <scope>NUCLEOTIDE SEQUENCE [LARGE SCALE GENOMIC DNA]</scope>
    <source>
        <strain evidence="2 3">AS_MEX2019</strain>
        <tissue evidence="2">Muscle</tissue>
    </source>
</reference>
<feature type="region of interest" description="Disordered" evidence="1">
    <location>
        <begin position="1"/>
        <end position="64"/>
    </location>
</feature>
<feature type="compositionally biased region" description="Basic residues" evidence="1">
    <location>
        <begin position="1"/>
        <end position="11"/>
    </location>
</feature>
<organism evidence="2 3">
    <name type="scientific">Ameca splendens</name>
    <dbReference type="NCBI Taxonomy" id="208324"/>
    <lineage>
        <taxon>Eukaryota</taxon>
        <taxon>Metazoa</taxon>
        <taxon>Chordata</taxon>
        <taxon>Craniata</taxon>
        <taxon>Vertebrata</taxon>
        <taxon>Euteleostomi</taxon>
        <taxon>Actinopterygii</taxon>
        <taxon>Neopterygii</taxon>
        <taxon>Teleostei</taxon>
        <taxon>Neoteleostei</taxon>
        <taxon>Acanthomorphata</taxon>
        <taxon>Ovalentaria</taxon>
        <taxon>Atherinomorphae</taxon>
        <taxon>Cyprinodontiformes</taxon>
        <taxon>Goodeidae</taxon>
        <taxon>Ameca</taxon>
    </lineage>
</organism>
<sequence length="109" mass="11759">MRRWAGARRGARAPPQPPRSDIGDAQRARGSPLLLNCNHMTGSRSPLPNTDTPGGQERRSRGGRHQLMVGSSVAEGAQAEAAEVSNKCQTQPLNFFKTLERADPRGWGG</sequence>
<comment type="caution">
    <text evidence="2">The sequence shown here is derived from an EMBL/GenBank/DDBJ whole genome shotgun (WGS) entry which is preliminary data.</text>
</comment>
<name>A0ABV1AAS5_9TELE</name>
<proteinExistence type="predicted"/>